<dbReference type="Pfam" id="PF13490">
    <property type="entry name" value="zf-HC2"/>
    <property type="match status" value="1"/>
</dbReference>
<feature type="domain" description="Putative zinc-finger" evidence="2">
    <location>
        <begin position="19"/>
        <end position="39"/>
    </location>
</feature>
<dbReference type="OrthoDB" id="463972at2"/>
<comment type="caution">
    <text evidence="3">The sequence shown here is derived from an EMBL/GenBank/DDBJ whole genome shotgun (WGS) entry which is preliminary data.</text>
</comment>
<dbReference type="Proteomes" id="UP000238937">
    <property type="component" value="Unassembled WGS sequence"/>
</dbReference>
<dbReference type="Gene3D" id="1.10.10.1320">
    <property type="entry name" value="Anti-sigma factor, zinc-finger domain"/>
    <property type="match status" value="1"/>
</dbReference>
<protein>
    <submittedName>
        <fullName evidence="3">Anti-sigma factor</fullName>
    </submittedName>
</protein>
<evidence type="ECO:0000313" key="3">
    <source>
        <dbReference type="EMBL" id="PSB57369.1"/>
    </source>
</evidence>
<feature type="transmembrane region" description="Helical" evidence="1">
    <location>
        <begin position="91"/>
        <end position="114"/>
    </location>
</feature>
<accession>A0A2T1GIB5</accession>
<keyword evidence="1" id="KW-1133">Transmembrane helix</keyword>
<keyword evidence="1" id="KW-0472">Membrane</keyword>
<keyword evidence="4" id="KW-1185">Reference proteome</keyword>
<dbReference type="RefSeq" id="WP_106302890.1">
    <property type="nucleotide sequence ID" value="NZ_PVWO01000079.1"/>
</dbReference>
<evidence type="ECO:0000313" key="4">
    <source>
        <dbReference type="Proteomes" id="UP000238937"/>
    </source>
</evidence>
<evidence type="ECO:0000256" key="1">
    <source>
        <dbReference type="SAM" id="Phobius"/>
    </source>
</evidence>
<dbReference type="InterPro" id="IPR027383">
    <property type="entry name" value="Znf_put"/>
</dbReference>
<name>A0A2T1GIB5_9CYAN</name>
<organism evidence="3 4">
    <name type="scientific">Chamaesiphon polymorphus CCALA 037</name>
    <dbReference type="NCBI Taxonomy" id="2107692"/>
    <lineage>
        <taxon>Bacteria</taxon>
        <taxon>Bacillati</taxon>
        <taxon>Cyanobacteriota</taxon>
        <taxon>Cyanophyceae</taxon>
        <taxon>Gomontiellales</taxon>
        <taxon>Chamaesiphonaceae</taxon>
        <taxon>Chamaesiphon</taxon>
    </lineage>
</organism>
<dbReference type="InterPro" id="IPR041916">
    <property type="entry name" value="Anti_sigma_zinc_sf"/>
</dbReference>
<dbReference type="EMBL" id="PVWO01000079">
    <property type="protein sequence ID" value="PSB57369.1"/>
    <property type="molecule type" value="Genomic_DNA"/>
</dbReference>
<sequence>MTDNFDGERSGAILDERFELLSAYLDGEVTATERQQVEAWLATDRAFQHQYRQLQQINQAMPRLTIPSSQSADALAAGVFGKLDRQRNRKFAWFGGGAIAATLLAALTGLGGLFGGNDRQFQFANNKANTPAPLMLALNDPILSIPAKGENAIELPMSSPEVNAD</sequence>
<keyword evidence="1" id="KW-0812">Transmembrane</keyword>
<proteinExistence type="predicted"/>
<dbReference type="AlphaFoldDB" id="A0A2T1GIB5"/>
<gene>
    <name evidence="3" type="ORF">C7B77_08645</name>
</gene>
<evidence type="ECO:0000259" key="2">
    <source>
        <dbReference type="Pfam" id="PF13490"/>
    </source>
</evidence>
<reference evidence="3 4" key="1">
    <citation type="submission" date="2018-03" db="EMBL/GenBank/DDBJ databases">
        <title>The ancient ancestry and fast evolution of plastids.</title>
        <authorList>
            <person name="Moore K.R."/>
            <person name="Magnabosco C."/>
            <person name="Momper L."/>
            <person name="Gold D.A."/>
            <person name="Bosak T."/>
            <person name="Fournier G.P."/>
        </authorList>
    </citation>
    <scope>NUCLEOTIDE SEQUENCE [LARGE SCALE GENOMIC DNA]</scope>
    <source>
        <strain evidence="3 4">CCALA 037</strain>
    </source>
</reference>